<dbReference type="Pfam" id="PF04442">
    <property type="entry name" value="CtaG_Cox11"/>
    <property type="match status" value="1"/>
</dbReference>
<dbReference type="AlphaFoldDB" id="A0A0A7EDQ3"/>
<dbReference type="PANTHER" id="PTHR21320:SF3">
    <property type="entry name" value="CYTOCHROME C OXIDASE ASSEMBLY PROTEIN COX11, MITOCHONDRIAL-RELATED"/>
    <property type="match status" value="1"/>
</dbReference>
<dbReference type="InterPro" id="IPR007533">
    <property type="entry name" value="Cyt_c_oxidase_assmbl_CtaG"/>
</dbReference>
<dbReference type="STRING" id="1348114.OM33_02360"/>
<dbReference type="EMBL" id="CP009888">
    <property type="protein sequence ID" value="AIY64122.1"/>
    <property type="molecule type" value="Genomic_DNA"/>
</dbReference>
<evidence type="ECO:0000256" key="7">
    <source>
        <dbReference type="ARBA" id="ARBA00022989"/>
    </source>
</evidence>
<dbReference type="NCBIfam" id="NF003465">
    <property type="entry name" value="PRK05089.1"/>
    <property type="match status" value="1"/>
</dbReference>
<dbReference type="KEGG" id="pseo:OM33_02360"/>
<dbReference type="InterPro" id="IPR023471">
    <property type="entry name" value="CtaG/Cox11_dom_sf"/>
</dbReference>
<keyword evidence="8" id="KW-0186">Copper</keyword>
<evidence type="ECO:0000256" key="3">
    <source>
        <dbReference type="ARBA" id="ARBA00009620"/>
    </source>
</evidence>
<evidence type="ECO:0000256" key="1">
    <source>
        <dbReference type="ARBA" id="ARBA00004007"/>
    </source>
</evidence>
<evidence type="ECO:0000256" key="5">
    <source>
        <dbReference type="ARBA" id="ARBA00022692"/>
    </source>
</evidence>
<dbReference type="Gene3D" id="2.60.370.10">
    <property type="entry name" value="Ctag/Cox11"/>
    <property type="match status" value="1"/>
</dbReference>
<dbReference type="RefSeq" id="WP_038638257.1">
    <property type="nucleotide sequence ID" value="NZ_CP009888.1"/>
</dbReference>
<dbReference type="PANTHER" id="PTHR21320">
    <property type="entry name" value="CYTOCHROME C OXIDASE ASSEMBLY PROTEIN COX11-RELATED"/>
    <property type="match status" value="1"/>
</dbReference>
<evidence type="ECO:0000256" key="6">
    <source>
        <dbReference type="ARBA" id="ARBA00022968"/>
    </source>
</evidence>
<dbReference type="PIRSF" id="PIRSF005413">
    <property type="entry name" value="COX11"/>
    <property type="match status" value="1"/>
</dbReference>
<organism evidence="10 11">
    <name type="scientific">Pseudoalteromonas piratica</name>
    <dbReference type="NCBI Taxonomy" id="1348114"/>
    <lineage>
        <taxon>Bacteria</taxon>
        <taxon>Pseudomonadati</taxon>
        <taxon>Pseudomonadota</taxon>
        <taxon>Gammaproteobacteria</taxon>
        <taxon>Alteromonadales</taxon>
        <taxon>Pseudoalteromonadaceae</taxon>
        <taxon>Pseudoalteromonas</taxon>
    </lineage>
</organism>
<protein>
    <recommendedName>
        <fullName evidence="4">Cytochrome c oxidase assembly protein CtaG</fullName>
    </recommendedName>
</protein>
<comment type="similarity">
    <text evidence="3">Belongs to the COX11/CtaG family.</text>
</comment>
<accession>A0A0A7EDQ3</accession>
<dbReference type="GO" id="GO:0005886">
    <property type="term" value="C:plasma membrane"/>
    <property type="evidence" value="ECO:0007669"/>
    <property type="project" value="UniProtKB-SubCell"/>
</dbReference>
<dbReference type="HOGENOM" id="CLU_045000_5_2_6"/>
<keyword evidence="6" id="KW-0735">Signal-anchor</keyword>
<dbReference type="SUPFAM" id="SSF110111">
    <property type="entry name" value="Ctag/Cox11"/>
    <property type="match status" value="1"/>
</dbReference>
<evidence type="ECO:0000313" key="11">
    <source>
        <dbReference type="Proteomes" id="UP000030341"/>
    </source>
</evidence>
<name>A0A0A7EDQ3_9GAMM</name>
<comment type="function">
    <text evidence="1">Exerts its effect at some terminal stage of cytochrome c oxidase synthesis, probably by being involved in the insertion of the copper B into subunit I.</text>
</comment>
<dbReference type="GO" id="GO:0005507">
    <property type="term" value="F:copper ion binding"/>
    <property type="evidence" value="ECO:0007669"/>
    <property type="project" value="InterPro"/>
</dbReference>
<keyword evidence="9" id="KW-0472">Membrane</keyword>
<evidence type="ECO:0000256" key="8">
    <source>
        <dbReference type="ARBA" id="ARBA00023008"/>
    </source>
</evidence>
<keyword evidence="11" id="KW-1185">Reference proteome</keyword>
<proteinExistence type="inferred from homology"/>
<evidence type="ECO:0000256" key="9">
    <source>
        <dbReference type="ARBA" id="ARBA00023136"/>
    </source>
</evidence>
<dbReference type="eggNOG" id="COG3175">
    <property type="taxonomic scope" value="Bacteria"/>
</dbReference>
<dbReference type="OrthoDB" id="9804841at2"/>
<keyword evidence="7" id="KW-1133">Transmembrane helix</keyword>
<evidence type="ECO:0000256" key="2">
    <source>
        <dbReference type="ARBA" id="ARBA00004382"/>
    </source>
</evidence>
<dbReference type="Proteomes" id="UP000030341">
    <property type="component" value="Chromosome 1"/>
</dbReference>
<evidence type="ECO:0000256" key="4">
    <source>
        <dbReference type="ARBA" id="ARBA00015384"/>
    </source>
</evidence>
<sequence>MNNVKLLKKLILTSLLMFAFAFALVPLYDVFCDITGLNGKPNMEQAQASANSDESRSVRVTFITHAQAGAPFKVKAKRYSVDVSPGEMERIEFIAQNLSSSDKIMQAVPSVAPGRAAKYLHKVSCFCFNQQPLTSKGSADLPLLFYLDETLPNDIHEVTLSYTIYDITADIEGKVASNSKSDGELTNESSI</sequence>
<gene>
    <name evidence="10" type="ORF">OM33_02360</name>
</gene>
<comment type="subcellular location">
    <subcellularLocation>
        <location evidence="2">Cell inner membrane</location>
        <topology evidence="2">Single-pass type II membrane protein</topology>
        <orientation evidence="2">Periplasmic side</orientation>
    </subcellularLocation>
</comment>
<evidence type="ECO:0000313" key="10">
    <source>
        <dbReference type="EMBL" id="AIY64122.1"/>
    </source>
</evidence>
<reference evidence="10 11" key="1">
    <citation type="submission" date="2014-11" db="EMBL/GenBank/DDBJ databases">
        <title>Complete Genome Sequence of Pseudoalteromonas sp. Strain OCN003 Isolated from Kaneohe Bay, Oahu, Hawaii.</title>
        <authorList>
            <person name="Beurmann S."/>
            <person name="Videau P."/>
            <person name="Ushijima B."/>
            <person name="Smith A.M."/>
            <person name="Aeby G.S."/>
            <person name="Callahan S.M."/>
            <person name="Belcaid M."/>
        </authorList>
    </citation>
    <scope>NUCLEOTIDE SEQUENCE [LARGE SCALE GENOMIC DNA]</scope>
    <source>
        <strain evidence="10 11">OCN003</strain>
    </source>
</reference>
<keyword evidence="5" id="KW-0812">Transmembrane</keyword>